<name>A0A511AXM8_9LACT</name>
<dbReference type="RefSeq" id="WP_186805135.1">
    <property type="nucleotide sequence ID" value="NZ_BJUY01000022.1"/>
</dbReference>
<evidence type="ECO:0000313" key="2">
    <source>
        <dbReference type="Proteomes" id="UP000321662"/>
    </source>
</evidence>
<comment type="caution">
    <text evidence="1">The sequence shown here is derived from an EMBL/GenBank/DDBJ whole genome shotgun (WGS) entry which is preliminary data.</text>
</comment>
<sequence length="118" mass="12986">MTKDPTIDNVCIIIYISPSALKSNSLNEVLWGIEEEGIPYCIKESSDALAQVQSHQASIDSVLGVGIGFGTDDRITVHSSRLEKDHPLLKVRRDEPLYNLRNIGANAARLVKGIPFKL</sequence>
<dbReference type="Proteomes" id="UP000321662">
    <property type="component" value="Unassembled WGS sequence"/>
</dbReference>
<gene>
    <name evidence="1" type="ORF">AKA01nite_15130</name>
</gene>
<dbReference type="InterPro" id="IPR010254">
    <property type="entry name" value="B12-dep_deHydtase_bsu"/>
</dbReference>
<dbReference type="SUPFAM" id="SSF52968">
    <property type="entry name" value="B12-dependent dehydatase associated subunit"/>
    <property type="match status" value="1"/>
</dbReference>
<dbReference type="Gene3D" id="3.40.50.10150">
    <property type="entry name" value="B12-dependent dehydatase associated subunit"/>
    <property type="match status" value="1"/>
</dbReference>
<dbReference type="AlphaFoldDB" id="A0A511AXM8"/>
<organism evidence="1 2">
    <name type="scientific">Alkalibacterium kapii</name>
    <dbReference type="NCBI Taxonomy" id="426704"/>
    <lineage>
        <taxon>Bacteria</taxon>
        <taxon>Bacillati</taxon>
        <taxon>Bacillota</taxon>
        <taxon>Bacilli</taxon>
        <taxon>Lactobacillales</taxon>
        <taxon>Carnobacteriaceae</taxon>
        <taxon>Alkalibacterium</taxon>
    </lineage>
</organism>
<reference evidence="1 2" key="1">
    <citation type="submission" date="2019-07" db="EMBL/GenBank/DDBJ databases">
        <title>Whole genome shotgun sequence of Alkalibacterium kapii NBRC 103247.</title>
        <authorList>
            <person name="Hosoyama A."/>
            <person name="Uohara A."/>
            <person name="Ohji S."/>
            <person name="Ichikawa N."/>
        </authorList>
    </citation>
    <scope>NUCLEOTIDE SEQUENCE [LARGE SCALE GENOMIC DNA]</scope>
    <source>
        <strain evidence="1 2">NBRC 103247</strain>
    </source>
</reference>
<dbReference type="EMBL" id="BJUY01000022">
    <property type="protein sequence ID" value="GEK91891.1"/>
    <property type="molecule type" value="Genomic_DNA"/>
</dbReference>
<dbReference type="Pfam" id="PF02288">
    <property type="entry name" value="Dehydratase_MU"/>
    <property type="match status" value="1"/>
</dbReference>
<keyword evidence="2" id="KW-1185">Reference proteome</keyword>
<dbReference type="InterPro" id="IPR003208">
    <property type="entry name" value="Dehydtase/Dehydtase_re"/>
</dbReference>
<accession>A0A511AXM8</accession>
<protein>
    <submittedName>
        <fullName evidence="1">Glycerol dehydratase</fullName>
    </submittedName>
</protein>
<proteinExistence type="predicted"/>
<evidence type="ECO:0000313" key="1">
    <source>
        <dbReference type="EMBL" id="GEK91891.1"/>
    </source>
</evidence>